<evidence type="ECO:0000256" key="4">
    <source>
        <dbReference type="ARBA" id="ARBA00023163"/>
    </source>
</evidence>
<dbReference type="InterPro" id="IPR058954">
    <property type="entry name" value="AAA_lid_SMAX1"/>
</dbReference>
<dbReference type="Proteomes" id="UP001161247">
    <property type="component" value="Chromosome 5"/>
</dbReference>
<keyword evidence="3" id="KW-0805">Transcription regulation</keyword>
<dbReference type="PANTHER" id="PTHR43572:SF38">
    <property type="entry name" value="PROTEIN SMAX1-LIKE 6"/>
    <property type="match status" value="1"/>
</dbReference>
<accession>A0AAV1DH54</accession>
<dbReference type="PANTHER" id="PTHR43572">
    <property type="entry name" value="CHAPERONE PROTEIN CLPD, CHLOROPLASTIC"/>
    <property type="match status" value="1"/>
</dbReference>
<dbReference type="Pfam" id="PF26587">
    <property type="entry name" value="AAA_lid_SMAX1"/>
    <property type="match status" value="1"/>
</dbReference>
<evidence type="ECO:0000313" key="8">
    <source>
        <dbReference type="EMBL" id="CAI9106983.1"/>
    </source>
</evidence>
<name>A0AAV1DH54_OLDCO</name>
<evidence type="ECO:0000313" key="9">
    <source>
        <dbReference type="Proteomes" id="UP001161247"/>
    </source>
</evidence>
<evidence type="ECO:0000256" key="1">
    <source>
        <dbReference type="ARBA" id="ARBA00008675"/>
    </source>
</evidence>
<dbReference type="GO" id="GO:0016887">
    <property type="term" value="F:ATP hydrolysis activity"/>
    <property type="evidence" value="ECO:0007669"/>
    <property type="project" value="InterPro"/>
</dbReference>
<dbReference type="InterPro" id="IPR036628">
    <property type="entry name" value="Clp_N_dom_sf"/>
</dbReference>
<feature type="compositionally biased region" description="Polar residues" evidence="6">
    <location>
        <begin position="562"/>
        <end position="576"/>
    </location>
</feature>
<dbReference type="InterPro" id="IPR004176">
    <property type="entry name" value="Clp_R_N"/>
</dbReference>
<dbReference type="EMBL" id="OX459122">
    <property type="protein sequence ID" value="CAI9106983.1"/>
    <property type="molecule type" value="Genomic_DNA"/>
</dbReference>
<keyword evidence="2 5" id="KW-0677">Repeat</keyword>
<evidence type="ECO:0000256" key="2">
    <source>
        <dbReference type="ARBA" id="ARBA00022737"/>
    </source>
</evidence>
<feature type="compositionally biased region" description="Acidic residues" evidence="6">
    <location>
        <begin position="966"/>
        <end position="975"/>
    </location>
</feature>
<dbReference type="InterPro" id="IPR058680">
    <property type="entry name" value="NBD_SMAX1-like"/>
</dbReference>
<dbReference type="Pfam" id="PF23569">
    <property type="entry name" value="NBD_SMAX1"/>
    <property type="match status" value="1"/>
</dbReference>
<dbReference type="Gene3D" id="3.40.50.300">
    <property type="entry name" value="P-loop containing nucleotide triphosphate hydrolases"/>
    <property type="match status" value="1"/>
</dbReference>
<dbReference type="Pfam" id="PF07724">
    <property type="entry name" value="AAA_2"/>
    <property type="match status" value="1"/>
</dbReference>
<keyword evidence="4" id="KW-0804">Transcription</keyword>
<evidence type="ECO:0000256" key="3">
    <source>
        <dbReference type="ARBA" id="ARBA00023015"/>
    </source>
</evidence>
<feature type="region of interest" description="Disordered" evidence="6">
    <location>
        <begin position="659"/>
        <end position="687"/>
    </location>
</feature>
<reference evidence="8" key="1">
    <citation type="submission" date="2023-03" db="EMBL/GenBank/DDBJ databases">
        <authorList>
            <person name="Julca I."/>
        </authorList>
    </citation>
    <scope>NUCLEOTIDE SEQUENCE</scope>
</reference>
<dbReference type="SUPFAM" id="SSF81923">
    <property type="entry name" value="Double Clp-N motif"/>
    <property type="match status" value="1"/>
</dbReference>
<dbReference type="InterPro" id="IPR051650">
    <property type="entry name" value="SL_signaling_regulator"/>
</dbReference>
<feature type="compositionally biased region" description="Low complexity" evidence="6">
    <location>
        <begin position="976"/>
        <end position="985"/>
    </location>
</feature>
<evidence type="ECO:0000256" key="5">
    <source>
        <dbReference type="PROSITE-ProRule" id="PRU01251"/>
    </source>
</evidence>
<feature type="region of interest" description="Disordered" evidence="6">
    <location>
        <begin position="551"/>
        <end position="590"/>
    </location>
</feature>
<dbReference type="SUPFAM" id="SSF52540">
    <property type="entry name" value="P-loop containing nucleoside triphosphate hydrolases"/>
    <property type="match status" value="1"/>
</dbReference>
<evidence type="ECO:0000259" key="7">
    <source>
        <dbReference type="PROSITE" id="PS51903"/>
    </source>
</evidence>
<feature type="compositionally biased region" description="Polar residues" evidence="6">
    <location>
        <begin position="659"/>
        <end position="682"/>
    </location>
</feature>
<dbReference type="InterPro" id="IPR027417">
    <property type="entry name" value="P-loop_NTPase"/>
</dbReference>
<dbReference type="PROSITE" id="PS51903">
    <property type="entry name" value="CLP_R"/>
    <property type="match status" value="1"/>
</dbReference>
<proteinExistence type="inferred from homology"/>
<feature type="region of interest" description="Disordered" evidence="6">
    <location>
        <begin position="962"/>
        <end position="985"/>
    </location>
</feature>
<evidence type="ECO:0000256" key="6">
    <source>
        <dbReference type="SAM" id="MobiDB-lite"/>
    </source>
</evidence>
<keyword evidence="9" id="KW-1185">Reference proteome</keyword>
<feature type="domain" description="Clp R" evidence="7">
    <location>
        <begin position="8"/>
        <end position="188"/>
    </location>
</feature>
<comment type="similarity">
    <text evidence="1">Belongs to the ClpA/ClpB family.</text>
</comment>
<dbReference type="Gene3D" id="1.10.1780.10">
    <property type="entry name" value="Clp, N-terminal domain"/>
    <property type="match status" value="1"/>
</dbReference>
<sequence length="1110" mass="122142">MPTPVSSARQCLTEEAARALDDAVNVAKRRSHAQTTSLHAVSALLALPSSALREACSRARSSAYSPRLQFKALELCVGVSLDRLPTTKAQDEPPISNSLMAAIKRSQANQRRHPETFHLYQQLQHQSNINSSNGNSSPPSISAVKVELKHFILSILDDPIVSRVFGEAGFRSYELKIAILNPPTISRFSKTRCPPLFLCNLSDLESGKRGFSFPFPGVLGSESLDENSRRIGEVLVQKTARNPLLVGVCAKDALNGFTDDVKKGKAGVLPREIDGLCTVCLEKDISDFLLDGGRNEEMIRLKFLEIDKIVEASQGAGVVVNFGDLKVFVDAGESVEAVKFVVSQLSRLVQVHGGKLWLIGSAASFDTYMNFSTQFPTTEKDWDLHLMPITSSKSPGAGVSSRSSLMGSFVPFGGFFPTPSDFDSSWSNRNQFPARCTTCNEKYEQEASALRGGSRVSVADQYSANLSPWLQMTESDKKKSLSIPEARDDSRALLNTRLMALETKWNDICQRIHRNCSLEQNVLHSRPQYQNTNVLQLASARSGSAITDTLIDERKPPDHSSCMPSDSRSTSLSRLNVSKPFPQEPSAGSLVESPLQRLKMGNFWNSPYAPEPINSRNQKSPVSVTSVTTDLGLGTLYASGLKEPSNPKLHQAYNDRFQNSGSVSADASSENASNHVTQSSACSVPPLREQPDEKDFKYIWKVLSEKVNWQDEAVLSLSQIVASCRSGYGQRRGPNKGNIWLSLLGPDKVGKRRIAAGLAEALFGCSQRLLRIDLGSLGEIGCSDTIISREDLRDFGGNFRRKTPVDYVAEELSKKSETVILVENVDKADIQVQTSLSQALKTGKFPNSYGREVSINNKVFVITSSASKGFKDFFSGNLCTEYSEERVLAARDMRMQVQVGCASRDAVRYQNTNLKITSNKRSTTPLSSVKRKYGDDSESVENRMLPVSKRICETSRSSFDLNLPVEDTDEDDECNNSDSDSGSGSSKAWLEEFLDQVDGNVVLKPFDFDALAHKILKEINLSFQEVVGSTYFLEMESETVVQMLAAAWISEREGAVENWIQDVLRRSFEETSRRCSLAPDKVMKLTACGGAVVEDDHSPGICLPSRILTT</sequence>
<dbReference type="AlphaFoldDB" id="A0AAV1DH54"/>
<protein>
    <submittedName>
        <fullName evidence="8">OLC1v1006240C1</fullName>
    </submittedName>
</protein>
<dbReference type="InterPro" id="IPR003959">
    <property type="entry name" value="ATPase_AAA_core"/>
</dbReference>
<dbReference type="Pfam" id="PF02861">
    <property type="entry name" value="Clp_N"/>
    <property type="match status" value="1"/>
</dbReference>
<organism evidence="8 9">
    <name type="scientific">Oldenlandia corymbosa var. corymbosa</name>
    <dbReference type="NCBI Taxonomy" id="529605"/>
    <lineage>
        <taxon>Eukaryota</taxon>
        <taxon>Viridiplantae</taxon>
        <taxon>Streptophyta</taxon>
        <taxon>Embryophyta</taxon>
        <taxon>Tracheophyta</taxon>
        <taxon>Spermatophyta</taxon>
        <taxon>Magnoliopsida</taxon>
        <taxon>eudicotyledons</taxon>
        <taxon>Gunneridae</taxon>
        <taxon>Pentapetalae</taxon>
        <taxon>asterids</taxon>
        <taxon>lamiids</taxon>
        <taxon>Gentianales</taxon>
        <taxon>Rubiaceae</taxon>
        <taxon>Rubioideae</taxon>
        <taxon>Spermacoceae</taxon>
        <taxon>Hedyotis-Oldenlandia complex</taxon>
        <taxon>Oldenlandia</taxon>
    </lineage>
</organism>
<gene>
    <name evidence="8" type="ORF">OLC1_LOCUS15397</name>
</gene>
<dbReference type="GO" id="GO:0005524">
    <property type="term" value="F:ATP binding"/>
    <property type="evidence" value="ECO:0007669"/>
    <property type="project" value="InterPro"/>
</dbReference>